<feature type="domain" description="Protein kinase" evidence="7">
    <location>
        <begin position="473"/>
        <end position="739"/>
    </location>
</feature>
<dbReference type="GO" id="GO:0004674">
    <property type="term" value="F:protein serine/threonine kinase activity"/>
    <property type="evidence" value="ECO:0007669"/>
    <property type="project" value="UniProtKB-KW"/>
</dbReference>
<name>A0A7X9X9I7_9BACT</name>
<dbReference type="RefSeq" id="WP_169657097.1">
    <property type="nucleotide sequence ID" value="NZ_JABANE010000030.1"/>
</dbReference>
<evidence type="ECO:0000256" key="3">
    <source>
        <dbReference type="ARBA" id="ARBA00022777"/>
    </source>
</evidence>
<dbReference type="PROSITE" id="PS00108">
    <property type="entry name" value="PROTEIN_KINASE_ST"/>
    <property type="match status" value="1"/>
</dbReference>
<keyword evidence="3 8" id="KW-0418">Kinase</keyword>
<keyword evidence="6" id="KW-0472">Membrane</keyword>
<sequence>MPKSLHEKASDILALVIELEKEEAVKLIHEKCEGDEELLKEVLSLYQEFTTYTPKDNESSLQSHIQPIKEDNTSSLYSNVTNKLLKNKYSRLIVILISLTLLLVLGYFVRKQIYIDVFNQEIEEKTAQLNSTSKIIYDWVNNEKRIAKEIASTNMIKKFAILIDSLQKAELPNEEYLNKIKPYNQTINKLKDIMGVDYLCILHKSELKITYNTWNSDTSDELSPLINKHLGKKVFDFYTELKKGKTLFAPPIHVTESLLEEDTLINRFSDCAIGTPIYNYENEIIGFVLTVTLAKNQFSNLFKNTVYGRSSEAYALNTDGYLISESRFTEELRAIGFLKHETAIYHLSGLNPGVNVMKGEVPQEEEINWLLTATSLKFHEYYNGLIKENSGSINHVYKDYRGVDVIGVWKWLDDLDFGIVVKEDAADALLMIQKMDWILGLLYFIICLLCFFLYHSNIRILKFNSKIKKLGQFTLVNKIGEGGFGVVYKAEHSLMKMPVAIKLLKKEFNTEDNIKRFEREVMATSMLKHPNTIKIYDYGTSNEGNFYYVMEYIDGITLAKIIERDQVFPISRVIYILLEIAYSLREAHHKNLAHRDIKPMNIILSKQGEAYDQVKLLDFGLVKELTPNSEHTAFHKVGGTPLYMAPERLRDPKNSDSKVDIYSLGILGFYMLNGRLMIEILSQRVLSGQESVEKKDIEKLVDREDIPEDLYALLVQCIQFDPEERVQTIDDLILQLEEIAQRFNWTKKDAQKWWKTYDVYES</sequence>
<dbReference type="Proteomes" id="UP000576082">
    <property type="component" value="Unassembled WGS sequence"/>
</dbReference>
<evidence type="ECO:0000256" key="6">
    <source>
        <dbReference type="SAM" id="Phobius"/>
    </source>
</evidence>
<evidence type="ECO:0000256" key="4">
    <source>
        <dbReference type="ARBA" id="ARBA00022840"/>
    </source>
</evidence>
<gene>
    <name evidence="8" type="ORF">HHU12_12600</name>
</gene>
<dbReference type="PANTHER" id="PTHR43289:SF6">
    <property type="entry name" value="SERINE_THREONINE-PROTEIN KINASE NEKL-3"/>
    <property type="match status" value="1"/>
</dbReference>
<evidence type="ECO:0000256" key="2">
    <source>
        <dbReference type="ARBA" id="ARBA00022741"/>
    </source>
</evidence>
<comment type="caution">
    <text evidence="8">The sequence shown here is derived from an EMBL/GenBank/DDBJ whole genome shotgun (WGS) entry which is preliminary data.</text>
</comment>
<keyword evidence="2 5" id="KW-0547">Nucleotide-binding</keyword>
<keyword evidence="6" id="KW-1133">Transmembrane helix</keyword>
<evidence type="ECO:0000256" key="1">
    <source>
        <dbReference type="ARBA" id="ARBA00022679"/>
    </source>
</evidence>
<dbReference type="CDD" id="cd14014">
    <property type="entry name" value="STKc_PknB_like"/>
    <property type="match status" value="1"/>
</dbReference>
<dbReference type="SUPFAM" id="SSF56112">
    <property type="entry name" value="Protein kinase-like (PK-like)"/>
    <property type="match status" value="1"/>
</dbReference>
<dbReference type="Pfam" id="PF00069">
    <property type="entry name" value="Pkinase"/>
    <property type="match status" value="1"/>
</dbReference>
<evidence type="ECO:0000313" key="8">
    <source>
        <dbReference type="EMBL" id="NME68804.1"/>
    </source>
</evidence>
<dbReference type="PROSITE" id="PS50011">
    <property type="entry name" value="PROTEIN_KINASE_DOM"/>
    <property type="match status" value="1"/>
</dbReference>
<dbReference type="InterPro" id="IPR017441">
    <property type="entry name" value="Protein_kinase_ATP_BS"/>
</dbReference>
<keyword evidence="9" id="KW-1185">Reference proteome</keyword>
<keyword evidence="6" id="KW-0812">Transmembrane</keyword>
<dbReference type="Gene3D" id="1.10.510.10">
    <property type="entry name" value="Transferase(Phosphotransferase) domain 1"/>
    <property type="match status" value="1"/>
</dbReference>
<evidence type="ECO:0000313" key="9">
    <source>
        <dbReference type="Proteomes" id="UP000576082"/>
    </source>
</evidence>
<evidence type="ECO:0000259" key="7">
    <source>
        <dbReference type="PROSITE" id="PS50011"/>
    </source>
</evidence>
<dbReference type="InterPro" id="IPR011009">
    <property type="entry name" value="Kinase-like_dom_sf"/>
</dbReference>
<feature type="binding site" evidence="5">
    <location>
        <position position="502"/>
    </location>
    <ligand>
        <name>ATP</name>
        <dbReference type="ChEBI" id="CHEBI:30616"/>
    </ligand>
</feature>
<feature type="transmembrane region" description="Helical" evidence="6">
    <location>
        <begin position="437"/>
        <end position="454"/>
    </location>
</feature>
<dbReference type="PROSITE" id="PS00107">
    <property type="entry name" value="PROTEIN_KINASE_ATP"/>
    <property type="match status" value="1"/>
</dbReference>
<keyword evidence="4 5" id="KW-0067">ATP-binding</keyword>
<keyword evidence="8" id="KW-0723">Serine/threonine-protein kinase</keyword>
<evidence type="ECO:0000256" key="5">
    <source>
        <dbReference type="PROSITE-ProRule" id="PRU10141"/>
    </source>
</evidence>
<accession>A0A7X9X9I7</accession>
<dbReference type="SMART" id="SM00220">
    <property type="entry name" value="S_TKc"/>
    <property type="match status" value="1"/>
</dbReference>
<organism evidence="8 9">
    <name type="scientific">Flammeovirga aprica JL-4</name>
    <dbReference type="NCBI Taxonomy" id="694437"/>
    <lineage>
        <taxon>Bacteria</taxon>
        <taxon>Pseudomonadati</taxon>
        <taxon>Bacteroidota</taxon>
        <taxon>Cytophagia</taxon>
        <taxon>Cytophagales</taxon>
        <taxon>Flammeovirgaceae</taxon>
        <taxon>Flammeovirga</taxon>
    </lineage>
</organism>
<feature type="transmembrane region" description="Helical" evidence="6">
    <location>
        <begin position="92"/>
        <end position="109"/>
    </location>
</feature>
<proteinExistence type="predicted"/>
<reference evidence="8 9" key="1">
    <citation type="submission" date="2020-04" db="EMBL/GenBank/DDBJ databases">
        <title>Flammeovirga sp. SR4, a novel species isolated from seawater.</title>
        <authorList>
            <person name="Wang X."/>
        </authorList>
    </citation>
    <scope>NUCLEOTIDE SEQUENCE [LARGE SCALE GENOMIC DNA]</scope>
    <source>
        <strain evidence="8 9">ATCC 23126</strain>
    </source>
</reference>
<dbReference type="EMBL" id="JABANE010000030">
    <property type="protein sequence ID" value="NME68804.1"/>
    <property type="molecule type" value="Genomic_DNA"/>
</dbReference>
<dbReference type="InterPro" id="IPR000719">
    <property type="entry name" value="Prot_kinase_dom"/>
</dbReference>
<dbReference type="PANTHER" id="PTHR43289">
    <property type="entry name" value="MITOGEN-ACTIVATED PROTEIN KINASE KINASE KINASE 20-RELATED"/>
    <property type="match status" value="1"/>
</dbReference>
<keyword evidence="1" id="KW-0808">Transferase</keyword>
<dbReference type="InterPro" id="IPR008271">
    <property type="entry name" value="Ser/Thr_kinase_AS"/>
</dbReference>
<protein>
    <submittedName>
        <fullName evidence="8">Serine/threonine protein kinase</fullName>
    </submittedName>
</protein>
<dbReference type="GO" id="GO:0005524">
    <property type="term" value="F:ATP binding"/>
    <property type="evidence" value="ECO:0007669"/>
    <property type="project" value="UniProtKB-UniRule"/>
</dbReference>
<dbReference type="AlphaFoldDB" id="A0A7X9X9I7"/>